<dbReference type="Proteomes" id="UP001159100">
    <property type="component" value="Unassembled WGS sequence"/>
</dbReference>
<dbReference type="Pfam" id="PF02413">
    <property type="entry name" value="Caudo_TAP"/>
    <property type="match status" value="1"/>
</dbReference>
<dbReference type="InterPro" id="IPR003458">
    <property type="entry name" value="Phage_T4_Gp38_tail_assem"/>
</dbReference>
<dbReference type="EMBL" id="JARBWL010000002">
    <property type="protein sequence ID" value="MDI2595036.1"/>
    <property type="molecule type" value="Genomic_DNA"/>
</dbReference>
<name>A0ABT6QW34_9PSED</name>
<evidence type="ECO:0000313" key="2">
    <source>
        <dbReference type="Proteomes" id="UP001159100"/>
    </source>
</evidence>
<proteinExistence type="predicted"/>
<reference evidence="1 2" key="1">
    <citation type="submission" date="2023-02" db="EMBL/GenBank/DDBJ databases">
        <title>Pseudomonas chrutzelriedensis sp. nov., a potently antifungal strain isolated from moss.</title>
        <authorList>
            <person name="Schnyder A."/>
            <person name="Kalawong R."/>
            <person name="Eberl L."/>
            <person name="Agnoli K."/>
        </authorList>
    </citation>
    <scope>NUCLEOTIDE SEQUENCE [LARGE SCALE GENOMIC DNA]</scope>
    <source>
        <strain evidence="1 2">681</strain>
    </source>
</reference>
<keyword evidence="2" id="KW-1185">Reference proteome</keyword>
<comment type="caution">
    <text evidence="1">The sequence shown here is derived from an EMBL/GenBank/DDBJ whole genome shotgun (WGS) entry which is preliminary data.</text>
</comment>
<dbReference type="RefSeq" id="WP_282317146.1">
    <property type="nucleotide sequence ID" value="NZ_JARBWL010000002.1"/>
</dbReference>
<gene>
    <name evidence="1" type="ORF">POF45_26965</name>
</gene>
<protein>
    <submittedName>
        <fullName evidence="1">Tail fiber assembly protein</fullName>
    </submittedName>
</protein>
<evidence type="ECO:0000313" key="1">
    <source>
        <dbReference type="EMBL" id="MDI2595036.1"/>
    </source>
</evidence>
<sequence>MMKIYARIEGGVVVEIIQPWAGADGVQVDIPIEDRFTPEFVATLVDITDLNPMPLEQWLYDGSTFEAPTEHQPTPEEIIQKNTSQQNSLIYMASLAMAPVLVSLQLGDPTDDETVKAKAWQSYYRDLKLVDLTVADPAWPIAPE</sequence>
<accession>A0ABT6QW34</accession>
<organism evidence="1 2">
    <name type="scientific">Pseudomonas fungipugnans</name>
    <dbReference type="NCBI Taxonomy" id="3024217"/>
    <lineage>
        <taxon>Bacteria</taxon>
        <taxon>Pseudomonadati</taxon>
        <taxon>Pseudomonadota</taxon>
        <taxon>Gammaproteobacteria</taxon>
        <taxon>Pseudomonadales</taxon>
        <taxon>Pseudomonadaceae</taxon>
        <taxon>Pseudomonas</taxon>
    </lineage>
</organism>